<reference evidence="1" key="1">
    <citation type="submission" date="2023-11" db="EMBL/GenBank/DDBJ databases">
        <authorList>
            <person name="Poullet M."/>
        </authorList>
    </citation>
    <scope>NUCLEOTIDE SEQUENCE</scope>
    <source>
        <strain evidence="1">E1834</strain>
    </source>
</reference>
<evidence type="ECO:0000313" key="1">
    <source>
        <dbReference type="EMBL" id="CAK5074375.1"/>
    </source>
</evidence>
<gene>
    <name evidence="1" type="ORF">MENTE1834_LOCUS21123</name>
</gene>
<accession>A0ACB0Z623</accession>
<protein>
    <submittedName>
        <fullName evidence="1">Uncharacterized protein</fullName>
    </submittedName>
</protein>
<sequence>MATRNDGKRSYGSADIKGTKCLYYSKLKSNNSFNKLSIKQKKYLYRSLKNSAT</sequence>
<dbReference type="EMBL" id="CAVMJV010000026">
    <property type="protein sequence ID" value="CAK5074375.1"/>
    <property type="molecule type" value="Genomic_DNA"/>
</dbReference>
<organism evidence="1 2">
    <name type="scientific">Meloidogyne enterolobii</name>
    <name type="common">Root-knot nematode worm</name>
    <name type="synonym">Meloidogyne mayaguensis</name>
    <dbReference type="NCBI Taxonomy" id="390850"/>
    <lineage>
        <taxon>Eukaryota</taxon>
        <taxon>Metazoa</taxon>
        <taxon>Ecdysozoa</taxon>
        <taxon>Nematoda</taxon>
        <taxon>Chromadorea</taxon>
        <taxon>Rhabditida</taxon>
        <taxon>Tylenchina</taxon>
        <taxon>Tylenchomorpha</taxon>
        <taxon>Tylenchoidea</taxon>
        <taxon>Meloidogynidae</taxon>
        <taxon>Meloidogyninae</taxon>
        <taxon>Meloidogyne</taxon>
    </lineage>
</organism>
<evidence type="ECO:0000313" key="2">
    <source>
        <dbReference type="Proteomes" id="UP001497535"/>
    </source>
</evidence>
<proteinExistence type="predicted"/>
<dbReference type="Proteomes" id="UP001497535">
    <property type="component" value="Unassembled WGS sequence"/>
</dbReference>
<name>A0ACB0Z623_MELEN</name>
<comment type="caution">
    <text evidence="1">The sequence shown here is derived from an EMBL/GenBank/DDBJ whole genome shotgun (WGS) entry which is preliminary data.</text>
</comment>
<keyword evidence="2" id="KW-1185">Reference proteome</keyword>